<gene>
    <name evidence="4" type="ORF">LMG23992_04885</name>
</gene>
<keyword evidence="2" id="KW-0472">Membrane</keyword>
<evidence type="ECO:0000259" key="3">
    <source>
        <dbReference type="Pfam" id="PF05707"/>
    </source>
</evidence>
<keyword evidence="2" id="KW-1133">Transmembrane helix</keyword>
<feature type="transmembrane region" description="Helical" evidence="2">
    <location>
        <begin position="211"/>
        <end position="230"/>
    </location>
</feature>
<evidence type="ECO:0000256" key="1">
    <source>
        <dbReference type="SAM" id="MobiDB-lite"/>
    </source>
</evidence>
<evidence type="ECO:0000313" key="5">
    <source>
        <dbReference type="Proteomes" id="UP000727654"/>
    </source>
</evidence>
<proteinExistence type="predicted"/>
<dbReference type="RefSeq" id="WP_224082338.1">
    <property type="nucleotide sequence ID" value="NZ_CAJZAI010000018.1"/>
</dbReference>
<keyword evidence="5" id="KW-1185">Reference proteome</keyword>
<feature type="region of interest" description="Disordered" evidence="1">
    <location>
        <begin position="368"/>
        <end position="395"/>
    </location>
</feature>
<dbReference type="Pfam" id="PF05707">
    <property type="entry name" value="Zot"/>
    <property type="match status" value="1"/>
</dbReference>
<name>A0ABM8XRR7_9BURK</name>
<comment type="caution">
    <text evidence="4">The sequence shown here is derived from an EMBL/GenBank/DDBJ whole genome shotgun (WGS) entry which is preliminary data.</text>
</comment>
<evidence type="ECO:0000256" key="2">
    <source>
        <dbReference type="SAM" id="Phobius"/>
    </source>
</evidence>
<keyword evidence="2" id="KW-0812">Transmembrane</keyword>
<dbReference type="Proteomes" id="UP000727654">
    <property type="component" value="Unassembled WGS sequence"/>
</dbReference>
<feature type="domain" description="Zona occludens toxin N-terminal" evidence="3">
    <location>
        <begin position="3"/>
        <end position="187"/>
    </location>
</feature>
<organism evidence="4 5">
    <name type="scientific">Cupriavidus laharis</name>
    <dbReference type="NCBI Taxonomy" id="151654"/>
    <lineage>
        <taxon>Bacteria</taxon>
        <taxon>Pseudomonadati</taxon>
        <taxon>Pseudomonadota</taxon>
        <taxon>Betaproteobacteria</taxon>
        <taxon>Burkholderiales</taxon>
        <taxon>Burkholderiaceae</taxon>
        <taxon>Cupriavidus</taxon>
    </lineage>
</organism>
<sequence>MTIIFHEGLPGAGKSYEAVSKRIIPAIQKGRKVFAYVEGLDHEKIADVAAIPVERCRELLVPLVREQVEKVYEAVENDALVVLDEAQNFWPSDFRPLGEQMTKFVTEHRHRGLDIVIMGQDLKDVHNLWRRRTDQKIVFTKLDALGKTHKYQWATFKNVGNEKFEKVTSGIETYDEKYFGTFKSHEAGTENKETFVDNRAVIWSSPLFRKWIPLAAMCAVVGLGFVIYMFKGGGLEGTAKAAPKVETKVTVTRLPASASVAAAPVAVAPVSQVKRDQTPDFIDTLNGKYRPRLTGYARKRGRAQAIIEWYDEGNRVRERLTAGQIEELGWRLDVSEYAEHVILVHGEKRVVATAWPMDTMGMVSRDTNLSISKEGGGGLGQRQLDPTDLRAFPEG</sequence>
<protein>
    <recommendedName>
        <fullName evidence="3">Zona occludens toxin N-terminal domain-containing protein</fullName>
    </recommendedName>
</protein>
<dbReference type="InterPro" id="IPR027417">
    <property type="entry name" value="P-loop_NTPase"/>
</dbReference>
<reference evidence="4 5" key="1">
    <citation type="submission" date="2021-08" db="EMBL/GenBank/DDBJ databases">
        <authorList>
            <person name="Peeters C."/>
        </authorList>
    </citation>
    <scope>NUCLEOTIDE SEQUENCE [LARGE SCALE GENOMIC DNA]</scope>
    <source>
        <strain evidence="4 5">LMG 23992</strain>
    </source>
</reference>
<dbReference type="Gene3D" id="3.40.50.300">
    <property type="entry name" value="P-loop containing nucleotide triphosphate hydrolases"/>
    <property type="match status" value="1"/>
</dbReference>
<dbReference type="InterPro" id="IPR008900">
    <property type="entry name" value="Zot_N"/>
</dbReference>
<feature type="compositionally biased region" description="Basic and acidic residues" evidence="1">
    <location>
        <begin position="385"/>
        <end position="395"/>
    </location>
</feature>
<evidence type="ECO:0000313" key="4">
    <source>
        <dbReference type="EMBL" id="CAG9183022.1"/>
    </source>
</evidence>
<accession>A0ABM8XRR7</accession>
<dbReference type="EMBL" id="CAJZAI010000018">
    <property type="protein sequence ID" value="CAG9183022.1"/>
    <property type="molecule type" value="Genomic_DNA"/>
</dbReference>